<feature type="transmembrane region" description="Helical" evidence="1">
    <location>
        <begin position="59"/>
        <end position="77"/>
    </location>
</feature>
<dbReference type="NCBIfam" id="NF037970">
    <property type="entry name" value="vanZ_1"/>
    <property type="match status" value="1"/>
</dbReference>
<reference evidence="3 4" key="1">
    <citation type="submission" date="2018-11" db="EMBL/GenBank/DDBJ databases">
        <title>Chryseotalea sanarue gen. nov., sp., nov., a member of the family Cytophagaceae, isolated from a brackish lake in Hamamatsu Japan.</title>
        <authorList>
            <person name="Maejima Y."/>
            <person name="Iino T."/>
            <person name="Muraguchi Y."/>
            <person name="Fukuda K."/>
            <person name="Ohkuma M."/>
            <person name="Moriuchi R."/>
            <person name="Dohra H."/>
            <person name="Kimbara K."/>
            <person name="Shintani M."/>
        </authorList>
    </citation>
    <scope>NUCLEOTIDE SEQUENCE [LARGE SCALE GENOMIC DNA]</scope>
    <source>
        <strain evidence="3 4">Ys</strain>
    </source>
</reference>
<accession>A0A401UC00</accession>
<feature type="transmembrane region" description="Helical" evidence="1">
    <location>
        <begin position="35"/>
        <end position="52"/>
    </location>
</feature>
<evidence type="ECO:0000259" key="2">
    <source>
        <dbReference type="Pfam" id="PF04892"/>
    </source>
</evidence>
<dbReference type="Pfam" id="PF04892">
    <property type="entry name" value="VanZ"/>
    <property type="match status" value="1"/>
</dbReference>
<dbReference type="Proteomes" id="UP000288227">
    <property type="component" value="Unassembled WGS sequence"/>
</dbReference>
<keyword evidence="4" id="KW-1185">Reference proteome</keyword>
<keyword evidence="1" id="KW-0812">Transmembrane</keyword>
<dbReference type="OrthoDB" id="1524985at2"/>
<gene>
    <name evidence="3" type="ORF">SanaruYs_26440</name>
</gene>
<keyword evidence="1" id="KW-1133">Transmembrane helix</keyword>
<proteinExistence type="predicted"/>
<dbReference type="EMBL" id="BHXQ01000005">
    <property type="protein sequence ID" value="GCC52407.1"/>
    <property type="molecule type" value="Genomic_DNA"/>
</dbReference>
<evidence type="ECO:0000313" key="4">
    <source>
        <dbReference type="Proteomes" id="UP000288227"/>
    </source>
</evidence>
<dbReference type="PANTHER" id="PTHR28008:SF1">
    <property type="entry name" value="DOMAIN PROTEIN, PUTATIVE (AFU_ORTHOLOGUE AFUA_3G10980)-RELATED"/>
    <property type="match status" value="1"/>
</dbReference>
<dbReference type="PANTHER" id="PTHR28008">
    <property type="entry name" value="DOMAIN PROTEIN, PUTATIVE (AFU_ORTHOLOGUE AFUA_3G10980)-RELATED"/>
    <property type="match status" value="1"/>
</dbReference>
<evidence type="ECO:0000313" key="3">
    <source>
        <dbReference type="EMBL" id="GCC52407.1"/>
    </source>
</evidence>
<sequence>MKYWLTIIVSLGILIVVLLPGSTIPNPKIVGLDKVVHFTMFFIWIIAVSYDFSFLKKWILLLVGIFFSVLTELFQLFVDSRSFEVYDLLADGTGVIAGLLLSPYILSLFKK</sequence>
<feature type="transmembrane region" description="Helical" evidence="1">
    <location>
        <begin position="89"/>
        <end position="109"/>
    </location>
</feature>
<evidence type="ECO:0000256" key="1">
    <source>
        <dbReference type="SAM" id="Phobius"/>
    </source>
</evidence>
<dbReference type="AlphaFoldDB" id="A0A401UC00"/>
<name>A0A401UC00_9BACT</name>
<dbReference type="RefSeq" id="WP_127123067.1">
    <property type="nucleotide sequence ID" value="NZ_BHXQ01000005.1"/>
</dbReference>
<keyword evidence="1" id="KW-0472">Membrane</keyword>
<organism evidence="3 4">
    <name type="scientific">Chryseotalea sanaruensis</name>
    <dbReference type="NCBI Taxonomy" id="2482724"/>
    <lineage>
        <taxon>Bacteria</taxon>
        <taxon>Pseudomonadati</taxon>
        <taxon>Bacteroidota</taxon>
        <taxon>Cytophagia</taxon>
        <taxon>Cytophagales</taxon>
        <taxon>Chryseotaleaceae</taxon>
        <taxon>Chryseotalea</taxon>
    </lineage>
</organism>
<feature type="domain" description="VanZ-like" evidence="2">
    <location>
        <begin position="29"/>
        <end position="103"/>
    </location>
</feature>
<protein>
    <submittedName>
        <fullName evidence="3">VanZ family protein</fullName>
    </submittedName>
</protein>
<comment type="caution">
    <text evidence="3">The sequence shown here is derived from an EMBL/GenBank/DDBJ whole genome shotgun (WGS) entry which is preliminary data.</text>
</comment>
<dbReference type="InterPro" id="IPR006976">
    <property type="entry name" value="VanZ-like"/>
</dbReference>